<dbReference type="AlphaFoldDB" id="A0A815N037"/>
<evidence type="ECO:0000256" key="7">
    <source>
        <dbReference type="ARBA" id="ARBA00022884"/>
    </source>
</evidence>
<gene>
    <name evidence="11" type="ORF">XAT740_LOCUS35588</name>
</gene>
<evidence type="ECO:0000256" key="6">
    <source>
        <dbReference type="ARBA" id="ARBA00022845"/>
    </source>
</evidence>
<feature type="compositionally biased region" description="Polar residues" evidence="9">
    <location>
        <begin position="293"/>
        <end position="304"/>
    </location>
</feature>
<keyword evidence="6 8" id="KW-0810">Translation regulation</keyword>
<dbReference type="PROSITE" id="PS51522">
    <property type="entry name" value="ZF_NANOS"/>
    <property type="match status" value="1"/>
</dbReference>
<keyword evidence="3" id="KW-0479">Metal-binding</keyword>
<proteinExistence type="inferred from homology"/>
<evidence type="ECO:0000313" key="11">
    <source>
        <dbReference type="EMBL" id="CAF1427505.1"/>
    </source>
</evidence>
<dbReference type="Gene3D" id="4.10.60.30">
    <property type="entry name" value="Nanos, RNA-binding domain"/>
    <property type="match status" value="1"/>
</dbReference>
<evidence type="ECO:0000259" key="10">
    <source>
        <dbReference type="PROSITE" id="PS51522"/>
    </source>
</evidence>
<feature type="compositionally biased region" description="Acidic residues" evidence="9">
    <location>
        <begin position="28"/>
        <end position="47"/>
    </location>
</feature>
<feature type="compositionally biased region" description="Pro residues" evidence="9">
    <location>
        <begin position="387"/>
        <end position="396"/>
    </location>
</feature>
<dbReference type="Proteomes" id="UP000663828">
    <property type="component" value="Unassembled WGS sequence"/>
</dbReference>
<comment type="subcellular location">
    <subcellularLocation>
        <location evidence="1">Cytoplasm</location>
    </subcellularLocation>
</comment>
<dbReference type="GO" id="GO:0006417">
    <property type="term" value="P:regulation of translation"/>
    <property type="evidence" value="ECO:0007669"/>
    <property type="project" value="UniProtKB-UniRule"/>
</dbReference>
<dbReference type="InterPro" id="IPR024161">
    <property type="entry name" value="Znf_nanos-typ"/>
</dbReference>
<feature type="region of interest" description="Disordered" evidence="9">
    <location>
        <begin position="293"/>
        <end position="440"/>
    </location>
</feature>
<evidence type="ECO:0000256" key="2">
    <source>
        <dbReference type="ARBA" id="ARBA00022490"/>
    </source>
</evidence>
<dbReference type="InterPro" id="IPR008705">
    <property type="entry name" value="Nanos/Xcar2"/>
</dbReference>
<keyword evidence="5" id="KW-0862">Zinc</keyword>
<feature type="domain" description="Nanos-type" evidence="10">
    <location>
        <begin position="526"/>
        <end position="580"/>
    </location>
</feature>
<evidence type="ECO:0000256" key="5">
    <source>
        <dbReference type="ARBA" id="ARBA00022833"/>
    </source>
</evidence>
<dbReference type="GO" id="GO:0005737">
    <property type="term" value="C:cytoplasm"/>
    <property type="evidence" value="ECO:0007669"/>
    <property type="project" value="UniProtKB-SubCell"/>
</dbReference>
<keyword evidence="12" id="KW-1185">Reference proteome</keyword>
<evidence type="ECO:0000256" key="8">
    <source>
        <dbReference type="PROSITE-ProRule" id="PRU00855"/>
    </source>
</evidence>
<comment type="similarity">
    <text evidence="8">Belongs to the nanos family.</text>
</comment>
<accession>A0A815N037</accession>
<evidence type="ECO:0000313" key="12">
    <source>
        <dbReference type="Proteomes" id="UP000663828"/>
    </source>
</evidence>
<dbReference type="GO" id="GO:0003723">
    <property type="term" value="F:RNA binding"/>
    <property type="evidence" value="ECO:0007669"/>
    <property type="project" value="UniProtKB-UniRule"/>
</dbReference>
<reference evidence="11" key="1">
    <citation type="submission" date="2021-02" db="EMBL/GenBank/DDBJ databases">
        <authorList>
            <person name="Nowell W R."/>
        </authorList>
    </citation>
    <scope>NUCLEOTIDE SEQUENCE</scope>
</reference>
<dbReference type="GO" id="GO:0008270">
    <property type="term" value="F:zinc ion binding"/>
    <property type="evidence" value="ECO:0007669"/>
    <property type="project" value="UniProtKB-KW"/>
</dbReference>
<organism evidence="11 12">
    <name type="scientific">Adineta ricciae</name>
    <name type="common">Rotifer</name>
    <dbReference type="NCBI Taxonomy" id="249248"/>
    <lineage>
        <taxon>Eukaryota</taxon>
        <taxon>Metazoa</taxon>
        <taxon>Spiralia</taxon>
        <taxon>Gnathifera</taxon>
        <taxon>Rotifera</taxon>
        <taxon>Eurotatoria</taxon>
        <taxon>Bdelloidea</taxon>
        <taxon>Adinetida</taxon>
        <taxon>Adinetidae</taxon>
        <taxon>Adineta</taxon>
    </lineage>
</organism>
<dbReference type="Pfam" id="PF05741">
    <property type="entry name" value="zf-nanos"/>
    <property type="match status" value="1"/>
</dbReference>
<feature type="compositionally biased region" description="Low complexity" evidence="9">
    <location>
        <begin position="367"/>
        <end position="386"/>
    </location>
</feature>
<evidence type="ECO:0000256" key="1">
    <source>
        <dbReference type="ARBA" id="ARBA00004496"/>
    </source>
</evidence>
<dbReference type="EMBL" id="CAJNOR010003579">
    <property type="protein sequence ID" value="CAF1427505.1"/>
    <property type="molecule type" value="Genomic_DNA"/>
</dbReference>
<protein>
    <recommendedName>
        <fullName evidence="10">Nanos-type domain-containing protein</fullName>
    </recommendedName>
</protein>
<evidence type="ECO:0000256" key="3">
    <source>
        <dbReference type="ARBA" id="ARBA00022723"/>
    </source>
</evidence>
<feature type="compositionally biased region" description="Low complexity" evidence="9">
    <location>
        <begin position="397"/>
        <end position="436"/>
    </location>
</feature>
<comment type="caution">
    <text evidence="11">The sequence shown here is derived from an EMBL/GenBank/DDBJ whole genome shotgun (WGS) entry which is preliminary data.</text>
</comment>
<evidence type="ECO:0000256" key="9">
    <source>
        <dbReference type="SAM" id="MobiDB-lite"/>
    </source>
</evidence>
<evidence type="ECO:0000256" key="4">
    <source>
        <dbReference type="ARBA" id="ARBA00022771"/>
    </source>
</evidence>
<keyword evidence="2" id="KW-0963">Cytoplasm</keyword>
<keyword evidence="4 8" id="KW-0863">Zinc-finger</keyword>
<feature type="region of interest" description="Disordered" evidence="9">
    <location>
        <begin position="212"/>
        <end position="234"/>
    </location>
</feature>
<dbReference type="InterPro" id="IPR038129">
    <property type="entry name" value="Nanos_sf"/>
</dbReference>
<feature type="compositionally biased region" description="Polar residues" evidence="9">
    <location>
        <begin position="323"/>
        <end position="366"/>
    </location>
</feature>
<feature type="region of interest" description="Disordered" evidence="9">
    <location>
        <begin position="1"/>
        <end position="67"/>
    </location>
</feature>
<sequence>MESILGRGYSINDESDLIDQYSPLSSTIDEDLEQDDDLFYPEEDNVGEEEKNSSTVPTSNAILPPTSIDEISGMGLGAFKPPPIKMMPAEATPPPTPLVPRRLLDSITSATSAFQTMTLGSTTLPLTPPRSADVTSTNWSLGTTANEIRINGTLFSRAASTTDATPKTATATTASLLTPTSFDRFLSGHRRLSDSAFTSSTTLDLSMAAGQSVSSPAASTRHQSSSTVPLSEMPNETNNLYSYIDHLVDGLPANLPTSCTSTTASAWSALMSSNGTTNEDTLSLASLSRPRINSNSYAPSTPQLNFKPLQQSSPLQPPPPPHLNNSLFSQRMNPTNSHFQPNTNPTSANSPFGHTSVFHPQSPVTHQAQQLLPLSQQSQRPLWQQQPLPPPLPPTLPQSSGQQQPPQQHRSLLPIGMPSLSHPQPLQQQQQQQSSQAMMNQFQSNDAWLLAEMTAMFRQNQQQQQQQQMAAFNANITLSTAAQQILAANSNNNNRPLRSEKIDIEIIKHLIREARWKRRCGMKKEVCVFCRNNGENELIYTSHSLKDSVGNVTCPILRAYQCPICGATGAQAHTIKYCQAAGDDNNRHVATPYEKMIRTQCIQTFGLDENLTTSIPTIFGPIGSNSPSGSPASLWPTMANGWSGSNL</sequence>
<dbReference type="PANTHER" id="PTHR12887">
    <property type="entry name" value="NANOS PROTEIN"/>
    <property type="match status" value="1"/>
</dbReference>
<name>A0A815N037_ADIRI</name>
<keyword evidence="7 8" id="KW-0694">RNA-binding</keyword>